<keyword evidence="1" id="KW-1133">Transmembrane helix</keyword>
<dbReference type="AlphaFoldDB" id="A0A9Q0GMS2"/>
<dbReference type="EMBL" id="JAMYWD010000012">
    <property type="protein sequence ID" value="KAJ4950736.1"/>
    <property type="molecule type" value="Genomic_DNA"/>
</dbReference>
<feature type="transmembrane region" description="Helical" evidence="1">
    <location>
        <begin position="30"/>
        <end position="50"/>
    </location>
</feature>
<name>A0A9Q0GMS2_9MAGN</name>
<keyword evidence="3" id="KW-1185">Reference proteome</keyword>
<dbReference type="Proteomes" id="UP001141806">
    <property type="component" value="Unassembled WGS sequence"/>
</dbReference>
<feature type="transmembrane region" description="Helical" evidence="1">
    <location>
        <begin position="230"/>
        <end position="250"/>
    </location>
</feature>
<sequence length="333" mass="38583">MDREPEELQFLGLIGIYRESSKLMFTWKKIFSKISFALILPLTFIFLAHIQVSEHIFSKIINNEEALDTTRTGTPSYYRLNDRISSEWTTFWIFKAAYLIFFLIFSLLSTSAVVYTIASIYTAKDLSFKKIMTVVPKVWKRLMITFLWNFIIIFFYNVIAAFFFILVLIVFDPAGRVKTAILIILLLFYFSGLVYISVVWHLASVISVLEDFKGIQAMIKSKVLIQGKKWIACAIFVKLNLAILFIQYAFETLVARGEDLRMGIRVLNGVVCFLLLMKLFLFGLVVQSVFYFVCKSYHHESIDKSCLADHLEVYLGDYVPLTGKDIQLEQYHV</sequence>
<accession>A0A9Q0GMS2</accession>
<feature type="transmembrane region" description="Helical" evidence="1">
    <location>
        <begin position="142"/>
        <end position="169"/>
    </location>
</feature>
<keyword evidence="1" id="KW-0472">Membrane</keyword>
<feature type="transmembrane region" description="Helical" evidence="1">
    <location>
        <begin position="270"/>
        <end position="294"/>
    </location>
</feature>
<feature type="transmembrane region" description="Helical" evidence="1">
    <location>
        <begin position="96"/>
        <end position="121"/>
    </location>
</feature>
<evidence type="ECO:0000313" key="2">
    <source>
        <dbReference type="EMBL" id="KAJ4950736.1"/>
    </source>
</evidence>
<comment type="caution">
    <text evidence="2">The sequence shown here is derived from an EMBL/GenBank/DDBJ whole genome shotgun (WGS) entry which is preliminary data.</text>
</comment>
<feature type="transmembrane region" description="Helical" evidence="1">
    <location>
        <begin position="181"/>
        <end position="209"/>
    </location>
</feature>
<proteinExistence type="predicted"/>
<keyword evidence="1" id="KW-0812">Transmembrane</keyword>
<reference evidence="2" key="1">
    <citation type="journal article" date="2023" name="Plant J.">
        <title>The genome of the king protea, Protea cynaroides.</title>
        <authorList>
            <person name="Chang J."/>
            <person name="Duong T.A."/>
            <person name="Schoeman C."/>
            <person name="Ma X."/>
            <person name="Roodt D."/>
            <person name="Barker N."/>
            <person name="Li Z."/>
            <person name="Van de Peer Y."/>
            <person name="Mizrachi E."/>
        </authorList>
    </citation>
    <scope>NUCLEOTIDE SEQUENCE</scope>
    <source>
        <tissue evidence="2">Young leaves</tissue>
    </source>
</reference>
<dbReference type="PANTHER" id="PTHR33133:SF5">
    <property type="entry name" value="OS08G0107100 PROTEIN"/>
    <property type="match status" value="1"/>
</dbReference>
<protein>
    <submittedName>
        <fullName evidence="2">Uncharacterized protein</fullName>
    </submittedName>
</protein>
<gene>
    <name evidence="2" type="ORF">NE237_027568</name>
</gene>
<dbReference type="PANTHER" id="PTHR33133">
    <property type="entry name" value="OS08G0107100 PROTEIN-RELATED"/>
    <property type="match status" value="1"/>
</dbReference>
<evidence type="ECO:0000313" key="3">
    <source>
        <dbReference type="Proteomes" id="UP001141806"/>
    </source>
</evidence>
<evidence type="ECO:0000256" key="1">
    <source>
        <dbReference type="SAM" id="Phobius"/>
    </source>
</evidence>
<organism evidence="2 3">
    <name type="scientific">Protea cynaroides</name>
    <dbReference type="NCBI Taxonomy" id="273540"/>
    <lineage>
        <taxon>Eukaryota</taxon>
        <taxon>Viridiplantae</taxon>
        <taxon>Streptophyta</taxon>
        <taxon>Embryophyta</taxon>
        <taxon>Tracheophyta</taxon>
        <taxon>Spermatophyta</taxon>
        <taxon>Magnoliopsida</taxon>
        <taxon>Proteales</taxon>
        <taxon>Proteaceae</taxon>
        <taxon>Protea</taxon>
    </lineage>
</organism>
<dbReference type="OrthoDB" id="1908649at2759"/>